<keyword evidence="2 11" id="KW-0677">Repeat</keyword>
<dbReference type="Pfam" id="PF12848">
    <property type="entry name" value="ABC_tran_Xtn"/>
    <property type="match status" value="1"/>
</dbReference>
<dbReference type="Proteomes" id="UP000295341">
    <property type="component" value="Unassembled WGS sequence"/>
</dbReference>
<dbReference type="SMART" id="SM00382">
    <property type="entry name" value="AAA"/>
    <property type="match status" value="2"/>
</dbReference>
<dbReference type="CDD" id="cd03221">
    <property type="entry name" value="ABCF_EF-3"/>
    <property type="match status" value="2"/>
</dbReference>
<dbReference type="Gene3D" id="3.40.50.300">
    <property type="entry name" value="P-loop containing nucleotide triphosphate hydrolases"/>
    <property type="match status" value="2"/>
</dbReference>
<dbReference type="GO" id="GO:0003677">
    <property type="term" value="F:DNA binding"/>
    <property type="evidence" value="ECO:0007669"/>
    <property type="project" value="UniProtKB-UniRule"/>
</dbReference>
<dbReference type="InterPro" id="IPR003439">
    <property type="entry name" value="ABC_transporter-like_ATP-bd"/>
</dbReference>
<dbReference type="InterPro" id="IPR003593">
    <property type="entry name" value="AAA+_ATPase"/>
</dbReference>
<dbReference type="AlphaFoldDB" id="A0A4R7PCE3"/>
<evidence type="ECO:0000256" key="10">
    <source>
        <dbReference type="ARBA" id="ARBA00061478"/>
    </source>
</evidence>
<evidence type="ECO:0000256" key="9">
    <source>
        <dbReference type="ARBA" id="ARBA00049360"/>
    </source>
</evidence>
<reference evidence="13 14" key="1">
    <citation type="submission" date="2019-03" db="EMBL/GenBank/DDBJ databases">
        <title>Genomic Encyclopedia of Type Strains, Phase IV (KMG-IV): sequencing the most valuable type-strain genomes for metagenomic binning, comparative biology and taxonomic classification.</title>
        <authorList>
            <person name="Goeker M."/>
        </authorList>
    </citation>
    <scope>NUCLEOTIDE SEQUENCE [LARGE SCALE GENOMIC DNA]</scope>
    <source>
        <strain evidence="13 14">DSM 26377</strain>
    </source>
</reference>
<feature type="binding site" evidence="11">
    <location>
        <begin position="341"/>
        <end position="348"/>
    </location>
    <ligand>
        <name>ATP</name>
        <dbReference type="ChEBI" id="CHEBI:30616"/>
        <label>2</label>
    </ligand>
</feature>
<sequence length="622" mass="68556">MRALDLRLGTTVLLENVNLVVGRGERVAVLGRNGTGKSTLMRVIEGEAVDAGEVVRAQSLRIARLVQDVPANLTGTVFDVVAEGLGEAGRVLARYQHLVDEHPDNVDEMGRLQARIEALGGWSLDAKVREAISRVEAVETAAFETLSGGLKRRVLLAQALVREPDLMLLDEPTNHLDIDSISWLEGFLKNFPGAILFVTHDRAFLKNLATRIVELDRGSLTDWPGDYENFLRRKEERAHAESQERKLFDKRLAQEEAWIRQGIEARRTRNMGRVDRLMKMRDQFDARRNAPGKANMEIAEAENSGKRVCEAKAISYEIGGQVLVRNFSCSILRGDRVGLIGRNGVGKTTLIRLMLGQLEPTAGEVTLGTNLQIAYFDQLRGGLDENAPVFEALGEGRDFVEVAGQRKHVMGYLQDFLFTPDRARSPVRSLSGGERNRLLLARLFAKPSNLLVLDEPTNDLDLETLELLEELLLDYAGTVLVVSHDRAFLDAVVTRSLVFEGGARIAETVGGYSDYLRQRGAPAPTPKASSGAAIRPTSAAASAVKSAALTGKERRELDELPARIEKLEAEQAALAESISSSALYDQNRAKAIEVQTRLSEMAQSLATAYERWELLEARRSGS</sequence>
<evidence type="ECO:0000259" key="12">
    <source>
        <dbReference type="PROSITE" id="PS50893"/>
    </source>
</evidence>
<dbReference type="Pfam" id="PF16326">
    <property type="entry name" value="ABC_tran_CTD"/>
    <property type="match status" value="1"/>
</dbReference>
<dbReference type="InterPro" id="IPR051309">
    <property type="entry name" value="ABCF_ATPase"/>
</dbReference>
<evidence type="ECO:0000256" key="1">
    <source>
        <dbReference type="ARBA" id="ARBA00022490"/>
    </source>
</evidence>
<dbReference type="InterPro" id="IPR032781">
    <property type="entry name" value="ABC_tran_Xtn"/>
</dbReference>
<dbReference type="EMBL" id="SOBT01000008">
    <property type="protein sequence ID" value="TDU31402.1"/>
    <property type="molecule type" value="Genomic_DNA"/>
</dbReference>
<dbReference type="FunFam" id="3.40.50.300:FF:000309">
    <property type="entry name" value="ABC transporter ATP-binding protein"/>
    <property type="match status" value="1"/>
</dbReference>
<evidence type="ECO:0000256" key="6">
    <source>
        <dbReference type="ARBA" id="ARBA00022840"/>
    </source>
</evidence>
<comment type="caution">
    <text evidence="13">The sequence shown here is derived from an EMBL/GenBank/DDBJ whole genome shotgun (WGS) entry which is preliminary data.</text>
</comment>
<dbReference type="HAMAP" id="MF_00848">
    <property type="entry name" value="Uup"/>
    <property type="match status" value="1"/>
</dbReference>
<dbReference type="InterPro" id="IPR017871">
    <property type="entry name" value="ABC_transporter-like_CS"/>
</dbReference>
<dbReference type="PANTHER" id="PTHR42855:SF1">
    <property type="entry name" value="ABC TRANSPORTER DOMAIN-CONTAINING PROTEIN"/>
    <property type="match status" value="1"/>
</dbReference>
<dbReference type="InterPro" id="IPR032524">
    <property type="entry name" value="ABC_tran_C"/>
</dbReference>
<dbReference type="RefSeq" id="WP_246813927.1">
    <property type="nucleotide sequence ID" value="NZ_MWIN01000039.1"/>
</dbReference>
<comment type="function">
    <text evidence="11">Probably plays a role in ribosome assembly or function. May be involved in resolution of branched DNA intermediates that result from template switching in postreplication gaps. Binds DNA and has ATPase activity.</text>
</comment>
<dbReference type="FunFam" id="3.40.50.300:FF:000011">
    <property type="entry name" value="Putative ABC transporter ATP-binding component"/>
    <property type="match status" value="1"/>
</dbReference>
<name>A0A4R7PCE3_9GAMM</name>
<dbReference type="GO" id="GO:0005524">
    <property type="term" value="F:ATP binding"/>
    <property type="evidence" value="ECO:0007669"/>
    <property type="project" value="UniProtKB-UniRule"/>
</dbReference>
<keyword evidence="1 11" id="KW-0963">Cytoplasm</keyword>
<dbReference type="GO" id="GO:0005737">
    <property type="term" value="C:cytoplasm"/>
    <property type="evidence" value="ECO:0007669"/>
    <property type="project" value="UniProtKB-SubCell"/>
</dbReference>
<protein>
    <recommendedName>
        <fullName evidence="11">ATP-binding protein Uup</fullName>
        <ecNumber evidence="11">3.6.1.-</ecNumber>
    </recommendedName>
</protein>
<keyword evidence="7 11" id="KW-0238">DNA-binding</keyword>
<keyword evidence="8 11" id="KW-0234">DNA repair</keyword>
<evidence type="ECO:0000256" key="4">
    <source>
        <dbReference type="ARBA" id="ARBA00022763"/>
    </source>
</evidence>
<dbReference type="Pfam" id="PF00005">
    <property type="entry name" value="ABC_tran"/>
    <property type="match status" value="2"/>
</dbReference>
<dbReference type="GO" id="GO:0043022">
    <property type="term" value="F:ribosome binding"/>
    <property type="evidence" value="ECO:0007669"/>
    <property type="project" value="UniProtKB-UniRule"/>
</dbReference>
<feature type="binding site" evidence="11">
    <location>
        <begin position="31"/>
        <end position="38"/>
    </location>
    <ligand>
        <name>ATP</name>
        <dbReference type="ChEBI" id="CHEBI:30616"/>
        <label>1</label>
    </ligand>
</feature>
<evidence type="ECO:0000256" key="8">
    <source>
        <dbReference type="ARBA" id="ARBA00023204"/>
    </source>
</evidence>
<dbReference type="GO" id="GO:0016887">
    <property type="term" value="F:ATP hydrolysis activity"/>
    <property type="evidence" value="ECO:0007669"/>
    <property type="project" value="UniProtKB-UniRule"/>
</dbReference>
<proteinExistence type="inferred from homology"/>
<dbReference type="GO" id="GO:0006281">
    <property type="term" value="P:DNA repair"/>
    <property type="evidence" value="ECO:0007669"/>
    <property type="project" value="UniProtKB-KW"/>
</dbReference>
<dbReference type="InterPro" id="IPR027417">
    <property type="entry name" value="P-loop_NTPase"/>
</dbReference>
<feature type="domain" description="ABC transporter" evidence="12">
    <location>
        <begin position="309"/>
        <end position="528"/>
    </location>
</feature>
<comment type="catalytic activity">
    <reaction evidence="9 11">
        <text>ATP + H2O = ADP + phosphate + H(+)</text>
        <dbReference type="Rhea" id="RHEA:13065"/>
        <dbReference type="ChEBI" id="CHEBI:15377"/>
        <dbReference type="ChEBI" id="CHEBI:15378"/>
        <dbReference type="ChEBI" id="CHEBI:30616"/>
        <dbReference type="ChEBI" id="CHEBI:43474"/>
        <dbReference type="ChEBI" id="CHEBI:456216"/>
    </reaction>
</comment>
<evidence type="ECO:0000313" key="13">
    <source>
        <dbReference type="EMBL" id="TDU31402.1"/>
    </source>
</evidence>
<accession>A0A4R7PCE3</accession>
<dbReference type="PROSITE" id="PS50893">
    <property type="entry name" value="ABC_TRANSPORTER_2"/>
    <property type="match status" value="2"/>
</dbReference>
<evidence type="ECO:0000256" key="5">
    <source>
        <dbReference type="ARBA" id="ARBA00022801"/>
    </source>
</evidence>
<dbReference type="SUPFAM" id="SSF52540">
    <property type="entry name" value="P-loop containing nucleoside triphosphate hydrolases"/>
    <property type="match status" value="2"/>
</dbReference>
<dbReference type="EC" id="3.6.1.-" evidence="11"/>
<keyword evidence="6 11" id="KW-0067">ATP-binding</keyword>
<comment type="subcellular location">
    <subcellularLocation>
        <location evidence="11">Cytoplasm</location>
    </subcellularLocation>
    <text evidence="11">Associates with ribosomes.</text>
</comment>
<feature type="domain" description="ABC transporter" evidence="12">
    <location>
        <begin position="1"/>
        <end position="242"/>
    </location>
</feature>
<keyword evidence="3 11" id="KW-0547">Nucleotide-binding</keyword>
<dbReference type="PROSITE" id="PS00211">
    <property type="entry name" value="ABC_TRANSPORTER_1"/>
    <property type="match status" value="1"/>
</dbReference>
<organism evidence="13 14">
    <name type="scientific">Panacagrimonas perspica</name>
    <dbReference type="NCBI Taxonomy" id="381431"/>
    <lineage>
        <taxon>Bacteria</taxon>
        <taxon>Pseudomonadati</taxon>
        <taxon>Pseudomonadota</taxon>
        <taxon>Gammaproteobacteria</taxon>
        <taxon>Nevskiales</taxon>
        <taxon>Nevskiaceae</taxon>
        <taxon>Panacagrimonas</taxon>
    </lineage>
</organism>
<evidence type="ECO:0000256" key="2">
    <source>
        <dbReference type="ARBA" id="ARBA00022737"/>
    </source>
</evidence>
<evidence type="ECO:0000256" key="3">
    <source>
        <dbReference type="ARBA" id="ARBA00022741"/>
    </source>
</evidence>
<dbReference type="PANTHER" id="PTHR42855">
    <property type="entry name" value="ABC TRANSPORTER ATP-BINDING SUBUNIT"/>
    <property type="match status" value="1"/>
</dbReference>
<dbReference type="InterPro" id="IPR037118">
    <property type="entry name" value="Val-tRNA_synth_C_sf"/>
</dbReference>
<evidence type="ECO:0000256" key="11">
    <source>
        <dbReference type="HAMAP-Rule" id="MF_00848"/>
    </source>
</evidence>
<dbReference type="InterPro" id="IPR043686">
    <property type="entry name" value="Uup"/>
</dbReference>
<evidence type="ECO:0000256" key="7">
    <source>
        <dbReference type="ARBA" id="ARBA00023125"/>
    </source>
</evidence>
<evidence type="ECO:0000313" key="14">
    <source>
        <dbReference type="Proteomes" id="UP000295341"/>
    </source>
</evidence>
<comment type="similarity">
    <text evidence="10 11">Belongs to the ABC transporter superfamily. ABCF family. Uup subfamily.</text>
</comment>
<gene>
    <name evidence="11" type="primary">uup</name>
    <name evidence="13" type="ORF">DFR24_0770</name>
</gene>
<dbReference type="Gene3D" id="1.10.287.380">
    <property type="entry name" value="Valyl-tRNA synthetase, C-terminal domain"/>
    <property type="match status" value="1"/>
</dbReference>
<keyword evidence="14" id="KW-1185">Reference proteome</keyword>
<keyword evidence="5 11" id="KW-0378">Hydrolase</keyword>
<keyword evidence="4 11" id="KW-0227">DNA damage</keyword>